<protein>
    <submittedName>
        <fullName evidence="1">Uncharacterized protein</fullName>
    </submittedName>
</protein>
<dbReference type="EMBL" id="JAUEPN010000009">
    <property type="protein sequence ID" value="KAK3291661.1"/>
    <property type="molecule type" value="Genomic_DNA"/>
</dbReference>
<evidence type="ECO:0000313" key="2">
    <source>
        <dbReference type="Proteomes" id="UP001278766"/>
    </source>
</evidence>
<comment type="caution">
    <text evidence="1">The sequence shown here is derived from an EMBL/GenBank/DDBJ whole genome shotgun (WGS) entry which is preliminary data.</text>
</comment>
<dbReference type="GeneID" id="87839491"/>
<keyword evidence="2" id="KW-1185">Reference proteome</keyword>
<accession>A0AAE0LN79</accession>
<reference evidence="1" key="1">
    <citation type="journal article" date="2023" name="Mol. Phylogenet. Evol.">
        <title>Genome-scale phylogeny and comparative genomics of the fungal order Sordariales.</title>
        <authorList>
            <person name="Hensen N."/>
            <person name="Bonometti L."/>
            <person name="Westerberg I."/>
            <person name="Brannstrom I.O."/>
            <person name="Guillou S."/>
            <person name="Cros-Aarteil S."/>
            <person name="Calhoun S."/>
            <person name="Haridas S."/>
            <person name="Kuo A."/>
            <person name="Mondo S."/>
            <person name="Pangilinan J."/>
            <person name="Riley R."/>
            <person name="LaButti K."/>
            <person name="Andreopoulos B."/>
            <person name="Lipzen A."/>
            <person name="Chen C."/>
            <person name="Yan M."/>
            <person name="Daum C."/>
            <person name="Ng V."/>
            <person name="Clum A."/>
            <person name="Steindorff A."/>
            <person name="Ohm R.A."/>
            <person name="Martin F."/>
            <person name="Silar P."/>
            <person name="Natvig D.O."/>
            <person name="Lalanne C."/>
            <person name="Gautier V."/>
            <person name="Ament-Velasquez S.L."/>
            <person name="Kruys A."/>
            <person name="Hutchinson M.I."/>
            <person name="Powell A.J."/>
            <person name="Barry K."/>
            <person name="Miller A.N."/>
            <person name="Grigoriev I.V."/>
            <person name="Debuchy R."/>
            <person name="Gladieux P."/>
            <person name="Hiltunen Thoren M."/>
            <person name="Johannesson H."/>
        </authorList>
    </citation>
    <scope>NUCLEOTIDE SEQUENCE</scope>
    <source>
        <strain evidence="1">CBS 168.71</strain>
    </source>
</reference>
<gene>
    <name evidence="1" type="ORF">B0H64DRAFT_377835</name>
</gene>
<evidence type="ECO:0000313" key="1">
    <source>
        <dbReference type="EMBL" id="KAK3291661.1"/>
    </source>
</evidence>
<sequence>MYPAIVKEYRKTVLQRLDVHIRGTSRDIDKLPGDLKSSSRVSLVQSGPHDREALRNLQTRSGRFGSQEFRRGRRGIPGHKGHRPECAYPHWYLMETFLDLFGVWNPEENEVNYWGTGNDKWDLTSYQTAVEYIAAVALDPNATGFLRWPALKSNGPLTDIAEKLDRIGNAENTQT</sequence>
<dbReference type="Proteomes" id="UP001278766">
    <property type="component" value="Unassembled WGS sequence"/>
</dbReference>
<dbReference type="AlphaFoldDB" id="A0AAE0LN79"/>
<reference evidence="1" key="2">
    <citation type="submission" date="2023-06" db="EMBL/GenBank/DDBJ databases">
        <authorList>
            <consortium name="Lawrence Berkeley National Laboratory"/>
            <person name="Haridas S."/>
            <person name="Hensen N."/>
            <person name="Bonometti L."/>
            <person name="Westerberg I."/>
            <person name="Brannstrom I.O."/>
            <person name="Guillou S."/>
            <person name="Cros-Aarteil S."/>
            <person name="Calhoun S."/>
            <person name="Kuo A."/>
            <person name="Mondo S."/>
            <person name="Pangilinan J."/>
            <person name="Riley R."/>
            <person name="Labutti K."/>
            <person name="Andreopoulos B."/>
            <person name="Lipzen A."/>
            <person name="Chen C."/>
            <person name="Yanf M."/>
            <person name="Daum C."/>
            <person name="Ng V."/>
            <person name="Clum A."/>
            <person name="Steindorff A."/>
            <person name="Ohm R."/>
            <person name="Martin F."/>
            <person name="Silar P."/>
            <person name="Natvig D."/>
            <person name="Lalanne C."/>
            <person name="Gautier V."/>
            <person name="Ament-Velasquez S.L."/>
            <person name="Kruys A."/>
            <person name="Hutchinson M.I."/>
            <person name="Powell A.J."/>
            <person name="Barry K."/>
            <person name="Miller A.N."/>
            <person name="Grigoriev I.V."/>
            <person name="Debuchy R."/>
            <person name="Gladieux P."/>
            <person name="Thoren M.H."/>
            <person name="Johannesson H."/>
        </authorList>
    </citation>
    <scope>NUCLEOTIDE SEQUENCE</scope>
    <source>
        <strain evidence="1">CBS 168.71</strain>
    </source>
</reference>
<dbReference type="RefSeq" id="XP_062655175.1">
    <property type="nucleotide sequence ID" value="XM_062802543.1"/>
</dbReference>
<organism evidence="1 2">
    <name type="scientific">Chaetomium fimeti</name>
    <dbReference type="NCBI Taxonomy" id="1854472"/>
    <lineage>
        <taxon>Eukaryota</taxon>
        <taxon>Fungi</taxon>
        <taxon>Dikarya</taxon>
        <taxon>Ascomycota</taxon>
        <taxon>Pezizomycotina</taxon>
        <taxon>Sordariomycetes</taxon>
        <taxon>Sordariomycetidae</taxon>
        <taxon>Sordariales</taxon>
        <taxon>Chaetomiaceae</taxon>
        <taxon>Chaetomium</taxon>
    </lineage>
</organism>
<proteinExistence type="predicted"/>
<name>A0AAE0LN79_9PEZI</name>